<comment type="caution">
    <text evidence="1">The sequence shown here is derived from an EMBL/GenBank/DDBJ whole genome shotgun (WGS) entry which is preliminary data.</text>
</comment>
<proteinExistence type="predicted"/>
<evidence type="ECO:0000313" key="1">
    <source>
        <dbReference type="EMBL" id="KYZ77446.1"/>
    </source>
</evidence>
<gene>
    <name evidence="1" type="ORF">AXX12_04870</name>
</gene>
<dbReference type="EMBL" id="LSGP01000013">
    <property type="protein sequence ID" value="KYZ77446.1"/>
    <property type="molecule type" value="Genomic_DNA"/>
</dbReference>
<sequence>MDKNVFKHHEGDGHFCQLFETTADHKPRIGQGPVKARLSYNLCCAVSGEKALPVLEAADTRSTELAQDQREIRGTVLFRHEN</sequence>
<organism evidence="1 2">
    <name type="scientific">Anaerosporomusa subterranea</name>
    <dbReference type="NCBI Taxonomy" id="1794912"/>
    <lineage>
        <taxon>Bacteria</taxon>
        <taxon>Bacillati</taxon>
        <taxon>Bacillota</taxon>
        <taxon>Negativicutes</taxon>
        <taxon>Acetonemataceae</taxon>
        <taxon>Anaerosporomusa</taxon>
    </lineage>
</organism>
<keyword evidence="2" id="KW-1185">Reference proteome</keyword>
<name>A0A154BTZ2_ANASB</name>
<evidence type="ECO:0000313" key="2">
    <source>
        <dbReference type="Proteomes" id="UP000076268"/>
    </source>
</evidence>
<accession>A0A154BTZ2</accession>
<reference evidence="1 2" key="1">
    <citation type="submission" date="2016-02" db="EMBL/GenBank/DDBJ databases">
        <title>Anaerosporomusa subterraneum gen. nov., sp. nov., a spore-forming obligate anaerobe isolated from saprolite.</title>
        <authorList>
            <person name="Choi J.K."/>
            <person name="Shah M."/>
            <person name="Yee N."/>
        </authorList>
    </citation>
    <scope>NUCLEOTIDE SEQUENCE [LARGE SCALE GENOMIC DNA]</scope>
    <source>
        <strain evidence="1 2">RU4</strain>
    </source>
</reference>
<dbReference type="AlphaFoldDB" id="A0A154BTZ2"/>
<dbReference type="Proteomes" id="UP000076268">
    <property type="component" value="Unassembled WGS sequence"/>
</dbReference>
<protein>
    <submittedName>
        <fullName evidence="1">Uncharacterized protein</fullName>
    </submittedName>
</protein>